<keyword evidence="2 5" id="KW-0863">Zinc-finger</keyword>
<dbReference type="Proteomes" id="UP001408789">
    <property type="component" value="Unassembled WGS sequence"/>
</dbReference>
<dbReference type="SUPFAM" id="SSF90229">
    <property type="entry name" value="CCCH zinc finger"/>
    <property type="match status" value="3"/>
</dbReference>
<keyword evidence="4" id="KW-0238">DNA-binding</keyword>
<evidence type="ECO:0000259" key="6">
    <source>
        <dbReference type="PROSITE" id="PS50103"/>
    </source>
</evidence>
<keyword evidence="1 5" id="KW-0479">Metal-binding</keyword>
<evidence type="ECO:0000256" key="1">
    <source>
        <dbReference type="ARBA" id="ARBA00022723"/>
    </source>
</evidence>
<evidence type="ECO:0000256" key="2">
    <source>
        <dbReference type="ARBA" id="ARBA00022771"/>
    </source>
</evidence>
<dbReference type="PANTHER" id="PTHR12506:SF75">
    <property type="entry name" value="ZINC FINGER CCCH DOMAIN-CONTAINING PROTEIN 67-LIKE"/>
    <property type="match status" value="1"/>
</dbReference>
<dbReference type="Pfam" id="PF25585">
    <property type="entry name" value="zf-CCCH_DUS3L"/>
    <property type="match status" value="1"/>
</dbReference>
<dbReference type="Pfam" id="PF00642">
    <property type="entry name" value="zf-CCCH"/>
    <property type="match status" value="2"/>
</dbReference>
<dbReference type="GO" id="GO:0003677">
    <property type="term" value="F:DNA binding"/>
    <property type="evidence" value="ECO:0007669"/>
    <property type="project" value="UniProtKB-KW"/>
</dbReference>
<evidence type="ECO:0000313" key="8">
    <source>
        <dbReference type="Proteomes" id="UP001408789"/>
    </source>
</evidence>
<feature type="zinc finger region" description="C3H1-type" evidence="5">
    <location>
        <begin position="60"/>
        <end position="87"/>
    </location>
</feature>
<dbReference type="AlphaFoldDB" id="A0AAP0GWV4"/>
<feature type="domain" description="C3H1-type" evidence="6">
    <location>
        <begin position="13"/>
        <end position="41"/>
    </location>
</feature>
<dbReference type="GO" id="GO:0003729">
    <property type="term" value="F:mRNA binding"/>
    <property type="evidence" value="ECO:0007669"/>
    <property type="project" value="TreeGrafter"/>
</dbReference>
<evidence type="ECO:0000256" key="3">
    <source>
        <dbReference type="ARBA" id="ARBA00022833"/>
    </source>
</evidence>
<accession>A0AAP0GWV4</accession>
<dbReference type="PROSITE" id="PS50103">
    <property type="entry name" value="ZF_C3H1"/>
    <property type="match status" value="3"/>
</dbReference>
<keyword evidence="8" id="KW-1185">Reference proteome</keyword>
<name>A0AAP0GWV4_9ASTR</name>
<evidence type="ECO:0000313" key="7">
    <source>
        <dbReference type="EMBL" id="KAK9064741.1"/>
    </source>
</evidence>
<protein>
    <recommendedName>
        <fullName evidence="6">C3H1-type domain-containing protein</fullName>
    </recommendedName>
</protein>
<reference evidence="7 8" key="1">
    <citation type="submission" date="2024-04" db="EMBL/GenBank/DDBJ databases">
        <title>The reference genome of an endangered Asteraceae, Deinandra increscens subsp. villosa, native to the Central Coast of California.</title>
        <authorList>
            <person name="Guilliams M."/>
            <person name="Hasenstab-Lehman K."/>
            <person name="Meyer R."/>
            <person name="Mcevoy S."/>
        </authorList>
    </citation>
    <scope>NUCLEOTIDE SEQUENCE [LARGE SCALE GENOMIC DNA]</scope>
    <source>
        <tissue evidence="7">Leaf</tissue>
    </source>
</reference>
<organism evidence="7 8">
    <name type="scientific">Deinandra increscens subsp. villosa</name>
    <dbReference type="NCBI Taxonomy" id="3103831"/>
    <lineage>
        <taxon>Eukaryota</taxon>
        <taxon>Viridiplantae</taxon>
        <taxon>Streptophyta</taxon>
        <taxon>Embryophyta</taxon>
        <taxon>Tracheophyta</taxon>
        <taxon>Spermatophyta</taxon>
        <taxon>Magnoliopsida</taxon>
        <taxon>eudicotyledons</taxon>
        <taxon>Gunneridae</taxon>
        <taxon>Pentapetalae</taxon>
        <taxon>asterids</taxon>
        <taxon>campanulids</taxon>
        <taxon>Asterales</taxon>
        <taxon>Asteraceae</taxon>
        <taxon>Asteroideae</taxon>
        <taxon>Heliantheae alliance</taxon>
        <taxon>Madieae</taxon>
        <taxon>Madiinae</taxon>
        <taxon>Deinandra</taxon>
    </lineage>
</organism>
<sequence>MANFANGDLEFSPMKKKDCFFFVQYGVCSYGQTCRFNHPPPQDSQVVQEGRTNSLYANYNTKKIPCKFYLAGFCKYGIYCDFNHAIPDLTLQYNSDGLPMRLDEPVCTFYMRNLWCGYGAFCKFHHPELKYSIPQKYDSHASDQAEEYDDGLLGSTDE</sequence>
<feature type="domain" description="C3H1-type" evidence="6">
    <location>
        <begin position="101"/>
        <end position="129"/>
    </location>
</feature>
<proteinExistence type="predicted"/>
<keyword evidence="3 5" id="KW-0862">Zinc</keyword>
<comment type="caution">
    <text evidence="7">The sequence shown here is derived from an EMBL/GenBank/DDBJ whole genome shotgun (WGS) entry which is preliminary data.</text>
</comment>
<dbReference type="InterPro" id="IPR036855">
    <property type="entry name" value="Znf_CCCH_sf"/>
</dbReference>
<gene>
    <name evidence="7" type="ORF">SSX86_016123</name>
</gene>
<dbReference type="PANTHER" id="PTHR12506">
    <property type="entry name" value="PROTEIN PHOSPHATASE RELATED"/>
    <property type="match status" value="1"/>
</dbReference>
<dbReference type="InterPro" id="IPR050974">
    <property type="entry name" value="Plant_ZF_CCCH"/>
</dbReference>
<feature type="zinc finger region" description="C3H1-type" evidence="5">
    <location>
        <begin position="13"/>
        <end position="41"/>
    </location>
</feature>
<feature type="zinc finger region" description="C3H1-type" evidence="5">
    <location>
        <begin position="101"/>
        <end position="129"/>
    </location>
</feature>
<dbReference type="EMBL" id="JBCNJP010000017">
    <property type="protein sequence ID" value="KAK9064741.1"/>
    <property type="molecule type" value="Genomic_DNA"/>
</dbReference>
<dbReference type="GO" id="GO:0008270">
    <property type="term" value="F:zinc ion binding"/>
    <property type="evidence" value="ECO:0007669"/>
    <property type="project" value="UniProtKB-KW"/>
</dbReference>
<evidence type="ECO:0000256" key="5">
    <source>
        <dbReference type="PROSITE-ProRule" id="PRU00723"/>
    </source>
</evidence>
<dbReference type="Gene3D" id="4.10.1000.10">
    <property type="entry name" value="Zinc finger, CCCH-type"/>
    <property type="match status" value="2"/>
</dbReference>
<dbReference type="InterPro" id="IPR000571">
    <property type="entry name" value="Znf_CCCH"/>
</dbReference>
<feature type="domain" description="C3H1-type" evidence="6">
    <location>
        <begin position="60"/>
        <end position="87"/>
    </location>
</feature>
<dbReference type="SMART" id="SM00356">
    <property type="entry name" value="ZnF_C3H1"/>
    <property type="match status" value="3"/>
</dbReference>
<evidence type="ECO:0000256" key="4">
    <source>
        <dbReference type="ARBA" id="ARBA00023125"/>
    </source>
</evidence>